<dbReference type="InterPro" id="IPR011006">
    <property type="entry name" value="CheY-like_superfamily"/>
</dbReference>
<dbReference type="InterPro" id="IPR050595">
    <property type="entry name" value="Bact_response_regulator"/>
</dbReference>
<accession>A0A3A8I3J1</accession>
<organism evidence="4 5">
    <name type="scientific">Corallococcus terminator</name>
    <dbReference type="NCBI Taxonomy" id="2316733"/>
    <lineage>
        <taxon>Bacteria</taxon>
        <taxon>Pseudomonadati</taxon>
        <taxon>Myxococcota</taxon>
        <taxon>Myxococcia</taxon>
        <taxon>Myxococcales</taxon>
        <taxon>Cystobacterineae</taxon>
        <taxon>Myxococcaceae</taxon>
        <taxon>Corallococcus</taxon>
    </lineage>
</organism>
<keyword evidence="1 2" id="KW-0597">Phosphoprotein</keyword>
<protein>
    <submittedName>
        <fullName evidence="4">Response regulator</fullName>
    </submittedName>
</protein>
<dbReference type="PANTHER" id="PTHR44591:SF25">
    <property type="entry name" value="CHEMOTAXIS TWO-COMPONENT RESPONSE REGULATOR"/>
    <property type="match status" value="1"/>
</dbReference>
<keyword evidence="5" id="KW-1185">Reference proteome</keyword>
<dbReference type="Pfam" id="PF00072">
    <property type="entry name" value="Response_reg"/>
    <property type="match status" value="1"/>
</dbReference>
<evidence type="ECO:0000259" key="3">
    <source>
        <dbReference type="PROSITE" id="PS50110"/>
    </source>
</evidence>
<evidence type="ECO:0000313" key="5">
    <source>
        <dbReference type="Proteomes" id="UP000268094"/>
    </source>
</evidence>
<dbReference type="GO" id="GO:0000160">
    <property type="term" value="P:phosphorelay signal transduction system"/>
    <property type="evidence" value="ECO:0007669"/>
    <property type="project" value="InterPro"/>
</dbReference>
<dbReference type="OrthoDB" id="9786548at2"/>
<dbReference type="SMART" id="SM00448">
    <property type="entry name" value="REC"/>
    <property type="match status" value="1"/>
</dbReference>
<evidence type="ECO:0000256" key="2">
    <source>
        <dbReference type="PROSITE-ProRule" id="PRU00169"/>
    </source>
</evidence>
<dbReference type="Gene3D" id="3.40.50.2300">
    <property type="match status" value="1"/>
</dbReference>
<dbReference type="PROSITE" id="PS50110">
    <property type="entry name" value="RESPONSE_REGULATORY"/>
    <property type="match status" value="1"/>
</dbReference>
<comment type="caution">
    <text evidence="4">The sequence shown here is derived from an EMBL/GenBank/DDBJ whole genome shotgun (WGS) entry which is preliminary data.</text>
</comment>
<feature type="modified residue" description="4-aspartylphosphate" evidence="2">
    <location>
        <position position="58"/>
    </location>
</feature>
<dbReference type="AlphaFoldDB" id="A0A3A8I3J1"/>
<dbReference type="EMBL" id="RAVZ01000271">
    <property type="protein sequence ID" value="RKG78039.1"/>
    <property type="molecule type" value="Genomic_DNA"/>
</dbReference>
<evidence type="ECO:0000256" key="1">
    <source>
        <dbReference type="ARBA" id="ARBA00022553"/>
    </source>
</evidence>
<proteinExistence type="predicted"/>
<reference evidence="5" key="1">
    <citation type="submission" date="2018-09" db="EMBL/GenBank/DDBJ databases">
        <authorList>
            <person name="Livingstone P.G."/>
            <person name="Whitworth D.E."/>
        </authorList>
    </citation>
    <scope>NUCLEOTIDE SEQUENCE [LARGE SCALE GENOMIC DNA]</scope>
    <source>
        <strain evidence="5">CA054A</strain>
    </source>
</reference>
<dbReference type="Proteomes" id="UP000268094">
    <property type="component" value="Unassembled WGS sequence"/>
</dbReference>
<gene>
    <name evidence="4" type="ORF">D7V88_30260</name>
</gene>
<evidence type="ECO:0000313" key="4">
    <source>
        <dbReference type="EMBL" id="RKG78039.1"/>
    </source>
</evidence>
<name>A0A3A8I3J1_9BACT</name>
<feature type="domain" description="Response regulatory" evidence="3">
    <location>
        <begin position="7"/>
        <end position="125"/>
    </location>
</feature>
<sequence length="128" mass="13984">MSEQQIRALVVDDSQAMRRSIMYALQRLTGVVCIEAEDGVAGLKMLTTQGRFDLVLTDINMPLMDGLKLISHIRKAPEHRGVPIIVVTTEGAEADRARAMALGASAYLVKPVQARVVLETVKELLKLG</sequence>
<dbReference type="InterPro" id="IPR001789">
    <property type="entry name" value="Sig_transdc_resp-reg_receiver"/>
</dbReference>
<dbReference type="RefSeq" id="WP_120544093.1">
    <property type="nucleotide sequence ID" value="NZ_RAVZ01000271.1"/>
</dbReference>
<dbReference type="PANTHER" id="PTHR44591">
    <property type="entry name" value="STRESS RESPONSE REGULATOR PROTEIN 1"/>
    <property type="match status" value="1"/>
</dbReference>
<dbReference type="SUPFAM" id="SSF52172">
    <property type="entry name" value="CheY-like"/>
    <property type="match status" value="1"/>
</dbReference>